<evidence type="ECO:0000313" key="3">
    <source>
        <dbReference type="Proteomes" id="UP000248597"/>
    </source>
</evidence>
<proteinExistence type="predicted"/>
<feature type="chain" id="PRO_5016130946" description="DUF3108 domain-containing protein" evidence="1">
    <location>
        <begin position="21"/>
        <end position="268"/>
    </location>
</feature>
<feature type="signal peptide" evidence="1">
    <location>
        <begin position="1"/>
        <end position="20"/>
    </location>
</feature>
<dbReference type="Proteomes" id="UP000248597">
    <property type="component" value="Unassembled WGS sequence"/>
</dbReference>
<sequence length="268" mass="28278">MTVSAALPGIALLLAGVADAGGEPSPPDAADMAPSLAFAPPVGEAMTYRVTTRQIGGNGSLARFSLVHRLEWHRAGRGFELIATLEAVESDAPPAAARAVSGVLQPLVGEGVRYVIAADGRRVDLVDPDGLWERVTARAIALGEGDGRAESRQMAALLAALSPHQREEMATAEIRALFAALNGRLPMAGPGVSVRQLDGRRIVAKLDRDTLPPAAGGKSRRPIEVATTWEVDTATGLVVKEQRQTWLIEPGGARSLVEERVRAIEPEK</sequence>
<evidence type="ECO:0000313" key="2">
    <source>
        <dbReference type="EMBL" id="PZQ23641.1"/>
    </source>
</evidence>
<evidence type="ECO:0008006" key="4">
    <source>
        <dbReference type="Google" id="ProtNLM"/>
    </source>
</evidence>
<dbReference type="EMBL" id="QFPJ01000006">
    <property type="protein sequence ID" value="PZQ23641.1"/>
    <property type="molecule type" value="Genomic_DNA"/>
</dbReference>
<organism evidence="2 3">
    <name type="scientific">Sphingopyxis macrogoltabida</name>
    <name type="common">Sphingomonas macrogoltabidus</name>
    <dbReference type="NCBI Taxonomy" id="33050"/>
    <lineage>
        <taxon>Bacteria</taxon>
        <taxon>Pseudomonadati</taxon>
        <taxon>Pseudomonadota</taxon>
        <taxon>Alphaproteobacteria</taxon>
        <taxon>Sphingomonadales</taxon>
        <taxon>Sphingomonadaceae</taxon>
        <taxon>Sphingopyxis</taxon>
    </lineage>
</organism>
<reference evidence="2 3" key="1">
    <citation type="submission" date="2017-08" db="EMBL/GenBank/DDBJ databases">
        <title>Infants hospitalized years apart are colonized by the same room-sourced microbial strains.</title>
        <authorList>
            <person name="Brooks B."/>
            <person name="Olm M.R."/>
            <person name="Firek B.A."/>
            <person name="Baker R."/>
            <person name="Thomas B.C."/>
            <person name="Morowitz M.J."/>
            <person name="Banfield J.F."/>
        </authorList>
    </citation>
    <scope>NUCLEOTIDE SEQUENCE [LARGE SCALE GENOMIC DNA]</scope>
    <source>
        <strain evidence="2">S2_005_003_R2_47</strain>
    </source>
</reference>
<name>A0A2W5L2R7_SPHMC</name>
<dbReference type="AlphaFoldDB" id="A0A2W5L2R7"/>
<accession>A0A2W5L2R7</accession>
<protein>
    <recommendedName>
        <fullName evidence="4">DUF3108 domain-containing protein</fullName>
    </recommendedName>
</protein>
<keyword evidence="1" id="KW-0732">Signal</keyword>
<evidence type="ECO:0000256" key="1">
    <source>
        <dbReference type="SAM" id="SignalP"/>
    </source>
</evidence>
<comment type="caution">
    <text evidence="2">The sequence shown here is derived from an EMBL/GenBank/DDBJ whole genome shotgun (WGS) entry which is preliminary data.</text>
</comment>
<gene>
    <name evidence="2" type="ORF">DI569_04185</name>
</gene>